<comment type="caution">
    <text evidence="1">The sequence shown here is derived from an EMBL/GenBank/DDBJ whole genome shotgun (WGS) entry which is preliminary data.</text>
</comment>
<organism evidence="1 2">
    <name type="scientific">Euphydryas editha</name>
    <name type="common">Edith's checkerspot</name>
    <dbReference type="NCBI Taxonomy" id="104508"/>
    <lineage>
        <taxon>Eukaryota</taxon>
        <taxon>Metazoa</taxon>
        <taxon>Ecdysozoa</taxon>
        <taxon>Arthropoda</taxon>
        <taxon>Hexapoda</taxon>
        <taxon>Insecta</taxon>
        <taxon>Pterygota</taxon>
        <taxon>Neoptera</taxon>
        <taxon>Endopterygota</taxon>
        <taxon>Lepidoptera</taxon>
        <taxon>Glossata</taxon>
        <taxon>Ditrysia</taxon>
        <taxon>Papilionoidea</taxon>
        <taxon>Nymphalidae</taxon>
        <taxon>Nymphalinae</taxon>
        <taxon>Euphydryas</taxon>
    </lineage>
</organism>
<dbReference type="EMBL" id="CAKOGL010000020">
    <property type="protein sequence ID" value="CAH2098788.1"/>
    <property type="molecule type" value="Genomic_DNA"/>
</dbReference>
<accession>A0AAU9UI31</accession>
<gene>
    <name evidence="1" type="ORF">EEDITHA_LOCUS13867</name>
</gene>
<proteinExistence type="predicted"/>
<evidence type="ECO:0000313" key="1">
    <source>
        <dbReference type="EMBL" id="CAH2098788.1"/>
    </source>
</evidence>
<evidence type="ECO:0000313" key="2">
    <source>
        <dbReference type="Proteomes" id="UP001153954"/>
    </source>
</evidence>
<name>A0AAU9UI31_EUPED</name>
<keyword evidence="2" id="KW-1185">Reference proteome</keyword>
<protein>
    <submittedName>
        <fullName evidence="1">Uncharacterized protein</fullName>
    </submittedName>
</protein>
<dbReference type="AlphaFoldDB" id="A0AAU9UI31"/>
<sequence length="292" mass="33952">MDIPTGNYTTASNINFVEVIKQDLKRNNDDYKEITQDSKNRVDVITGKKKKRGYRRNADNEYQDYDYEETTFKSHTNDTQAVSVTNTLQKIFILRNQSRTDMNNKIIITKRNSSFTPSMKDLRMKKYQPIGIPKFVKKNKIQNFKQFMKKNEGLFKNFVSNKIAAQTQKTTNVLRQFLNSKDNEELRKPKHLGKTVKKIQRTENKNDGELPSPELLDMAPAKGGRIHKLRERGRLCHRHVLMPEGPKYDSRGRWYLPAHELVAARPYPATRAPRLLLPRCCNCCKKSALGCE</sequence>
<reference evidence="1" key="1">
    <citation type="submission" date="2022-03" db="EMBL/GenBank/DDBJ databases">
        <authorList>
            <person name="Tunstrom K."/>
        </authorList>
    </citation>
    <scope>NUCLEOTIDE SEQUENCE</scope>
</reference>
<dbReference type="Proteomes" id="UP001153954">
    <property type="component" value="Unassembled WGS sequence"/>
</dbReference>